<sequence>MSNRLIIHFWEPTEGKRHDIALLRERKLVKCFDARTEVIGGYVVYGDPTYGVQKYLSGFKKAVK</sequence>
<dbReference type="EnsemblProtists" id="PYU1_T005096">
    <property type="protein sequence ID" value="PYU1_T005096"/>
    <property type="gene ID" value="PYU1_G005085"/>
</dbReference>
<name>K3WJF4_GLOUD</name>
<dbReference type="AlphaFoldDB" id="K3WJF4"/>
<accession>K3WJF4</accession>
<dbReference type="EMBL" id="GL376564">
    <property type="status" value="NOT_ANNOTATED_CDS"/>
    <property type="molecule type" value="Genomic_DNA"/>
</dbReference>
<proteinExistence type="predicted"/>
<dbReference type="Proteomes" id="UP000019132">
    <property type="component" value="Unassembled WGS sequence"/>
</dbReference>
<reference evidence="1" key="3">
    <citation type="submission" date="2015-02" db="UniProtKB">
        <authorList>
            <consortium name="EnsemblProtists"/>
        </authorList>
    </citation>
    <scope>IDENTIFICATION</scope>
    <source>
        <strain evidence="1">DAOM BR144</strain>
    </source>
</reference>
<dbReference type="HOGENOM" id="CLU_2872584_0_0_1"/>
<evidence type="ECO:0000313" key="1">
    <source>
        <dbReference type="EnsemblProtists" id="PYU1_T005096"/>
    </source>
</evidence>
<evidence type="ECO:0008006" key="3">
    <source>
        <dbReference type="Google" id="ProtNLM"/>
    </source>
</evidence>
<dbReference type="VEuPathDB" id="FungiDB:PYU1_G005085"/>
<evidence type="ECO:0000313" key="2">
    <source>
        <dbReference type="Proteomes" id="UP000019132"/>
    </source>
</evidence>
<protein>
    <recommendedName>
        <fullName evidence="3">DDE Tnp4 domain-containing protein</fullName>
    </recommendedName>
</protein>
<reference evidence="2" key="1">
    <citation type="journal article" date="2010" name="Genome Biol.">
        <title>Genome sequence of the necrotrophic plant pathogen Pythium ultimum reveals original pathogenicity mechanisms and effector repertoire.</title>
        <authorList>
            <person name="Levesque C.A."/>
            <person name="Brouwer H."/>
            <person name="Cano L."/>
            <person name="Hamilton J.P."/>
            <person name="Holt C."/>
            <person name="Huitema E."/>
            <person name="Raffaele S."/>
            <person name="Robideau G.P."/>
            <person name="Thines M."/>
            <person name="Win J."/>
            <person name="Zerillo M.M."/>
            <person name="Beakes G.W."/>
            <person name="Boore J.L."/>
            <person name="Busam D."/>
            <person name="Dumas B."/>
            <person name="Ferriera S."/>
            <person name="Fuerstenberg S.I."/>
            <person name="Gachon C.M."/>
            <person name="Gaulin E."/>
            <person name="Govers F."/>
            <person name="Grenville-Briggs L."/>
            <person name="Horner N."/>
            <person name="Hostetler J."/>
            <person name="Jiang R.H."/>
            <person name="Johnson J."/>
            <person name="Krajaejun T."/>
            <person name="Lin H."/>
            <person name="Meijer H.J."/>
            <person name="Moore B."/>
            <person name="Morris P."/>
            <person name="Phuntmart V."/>
            <person name="Puiu D."/>
            <person name="Shetty J."/>
            <person name="Stajich J.E."/>
            <person name="Tripathy S."/>
            <person name="Wawra S."/>
            <person name="van West P."/>
            <person name="Whitty B.R."/>
            <person name="Coutinho P.M."/>
            <person name="Henrissat B."/>
            <person name="Martin F."/>
            <person name="Thomas P.D."/>
            <person name="Tyler B.M."/>
            <person name="De Vries R.P."/>
            <person name="Kamoun S."/>
            <person name="Yandell M."/>
            <person name="Tisserat N."/>
            <person name="Buell C.R."/>
        </authorList>
    </citation>
    <scope>NUCLEOTIDE SEQUENCE</scope>
    <source>
        <strain evidence="2">DAOM:BR144</strain>
    </source>
</reference>
<organism evidence="1 2">
    <name type="scientific">Globisporangium ultimum (strain ATCC 200006 / CBS 805.95 / DAOM BR144)</name>
    <name type="common">Pythium ultimum</name>
    <dbReference type="NCBI Taxonomy" id="431595"/>
    <lineage>
        <taxon>Eukaryota</taxon>
        <taxon>Sar</taxon>
        <taxon>Stramenopiles</taxon>
        <taxon>Oomycota</taxon>
        <taxon>Peronosporomycetes</taxon>
        <taxon>Pythiales</taxon>
        <taxon>Pythiaceae</taxon>
        <taxon>Globisporangium</taxon>
    </lineage>
</organism>
<keyword evidence="2" id="KW-1185">Reference proteome</keyword>
<reference evidence="2" key="2">
    <citation type="submission" date="2010-04" db="EMBL/GenBank/DDBJ databases">
        <authorList>
            <person name="Buell R."/>
            <person name="Hamilton J."/>
            <person name="Hostetler J."/>
        </authorList>
    </citation>
    <scope>NUCLEOTIDE SEQUENCE [LARGE SCALE GENOMIC DNA]</scope>
    <source>
        <strain evidence="2">DAOM:BR144</strain>
    </source>
</reference>
<dbReference type="InParanoid" id="K3WJF4"/>